<evidence type="ECO:0000256" key="3">
    <source>
        <dbReference type="ARBA" id="ARBA00022827"/>
    </source>
</evidence>
<dbReference type="PRINTS" id="PR00420">
    <property type="entry name" value="RNGMNOXGNASE"/>
</dbReference>
<keyword evidence="2" id="KW-0285">Flavoprotein</keyword>
<reference evidence="8 9" key="2">
    <citation type="journal article" date="2014" name="J. Gen. Appl. Microbiol.">
        <title>The early diverging ascomycetous budding yeast Saitoella complicata has three histone deacetylases belonging to the Clr6, Hos2, and Rpd3 lineages.</title>
        <authorList>
            <person name="Nishida H."/>
            <person name="Matsumoto T."/>
            <person name="Kondo S."/>
            <person name="Hamamoto M."/>
            <person name="Yoshikawa H."/>
        </authorList>
    </citation>
    <scope>NUCLEOTIDE SEQUENCE [LARGE SCALE GENOMIC DNA]</scope>
    <source>
        <strain evidence="8 9">NRRL Y-17804</strain>
    </source>
</reference>
<dbReference type="PANTHER" id="PTHR13789">
    <property type="entry name" value="MONOOXYGENASE"/>
    <property type="match status" value="1"/>
</dbReference>
<evidence type="ECO:0000256" key="6">
    <source>
        <dbReference type="SAM" id="Phobius"/>
    </source>
</evidence>
<evidence type="ECO:0000313" key="8">
    <source>
        <dbReference type="EMBL" id="GAO47224.1"/>
    </source>
</evidence>
<keyword evidence="6" id="KW-1133">Transmembrane helix</keyword>
<dbReference type="SUPFAM" id="SSF54373">
    <property type="entry name" value="FAD-linked reductases, C-terminal domain"/>
    <property type="match status" value="1"/>
</dbReference>
<evidence type="ECO:0000259" key="7">
    <source>
        <dbReference type="Pfam" id="PF01494"/>
    </source>
</evidence>
<dbReference type="GO" id="GO:0071949">
    <property type="term" value="F:FAD binding"/>
    <property type="evidence" value="ECO:0007669"/>
    <property type="project" value="InterPro"/>
</dbReference>
<organism evidence="8 9">
    <name type="scientific">Saitoella complicata (strain BCRC 22490 / CBS 7301 / JCM 7358 / NBRC 10748 / NRRL Y-17804)</name>
    <dbReference type="NCBI Taxonomy" id="698492"/>
    <lineage>
        <taxon>Eukaryota</taxon>
        <taxon>Fungi</taxon>
        <taxon>Dikarya</taxon>
        <taxon>Ascomycota</taxon>
        <taxon>Taphrinomycotina</taxon>
        <taxon>Taphrinomycotina incertae sedis</taxon>
        <taxon>Saitoella</taxon>
    </lineage>
</organism>
<evidence type="ECO:0000313" key="9">
    <source>
        <dbReference type="Proteomes" id="UP000033140"/>
    </source>
</evidence>
<proteinExistence type="inferred from homology"/>
<accession>A0A0E9NBK9</accession>
<dbReference type="STRING" id="698492.A0A0E9NBK9"/>
<dbReference type="SUPFAM" id="SSF51905">
    <property type="entry name" value="FAD/NAD(P)-binding domain"/>
    <property type="match status" value="1"/>
</dbReference>
<dbReference type="GO" id="GO:0004497">
    <property type="term" value="F:monooxygenase activity"/>
    <property type="evidence" value="ECO:0007669"/>
    <property type="project" value="UniProtKB-KW"/>
</dbReference>
<feature type="domain" description="FAD-binding" evidence="7">
    <location>
        <begin position="15"/>
        <end position="370"/>
    </location>
</feature>
<keyword evidence="6" id="KW-0812">Transmembrane</keyword>
<feature type="transmembrane region" description="Helical" evidence="6">
    <location>
        <begin position="12"/>
        <end position="33"/>
    </location>
</feature>
<reference evidence="8 9" key="3">
    <citation type="journal article" date="2015" name="Genome Announc.">
        <title>Draft Genome Sequence of the Archiascomycetous Yeast Saitoella complicata.</title>
        <authorList>
            <person name="Yamauchi K."/>
            <person name="Kondo S."/>
            <person name="Hamamoto M."/>
            <person name="Takahashi Y."/>
            <person name="Ogura Y."/>
            <person name="Hayashi T."/>
            <person name="Nishida H."/>
        </authorList>
    </citation>
    <scope>NUCLEOTIDE SEQUENCE [LARGE SCALE GENOMIC DNA]</scope>
    <source>
        <strain evidence="8 9">NRRL Y-17804</strain>
    </source>
</reference>
<comment type="similarity">
    <text evidence="1">Belongs to the paxM FAD-dependent monooxygenase family.</text>
</comment>
<dbReference type="Gene3D" id="3.50.50.60">
    <property type="entry name" value="FAD/NAD(P)-binding domain"/>
    <property type="match status" value="1"/>
</dbReference>
<dbReference type="InterPro" id="IPR036188">
    <property type="entry name" value="FAD/NAD-bd_sf"/>
</dbReference>
<keyword evidence="5" id="KW-0503">Monooxygenase</keyword>
<dbReference type="PANTHER" id="PTHR13789:SF147">
    <property type="entry name" value="PUTATIVE (AFU_ORTHOLOGUE AFUA_2G01950)-RELATED"/>
    <property type="match status" value="1"/>
</dbReference>
<dbReference type="InterPro" id="IPR050493">
    <property type="entry name" value="FAD-dep_Monooxygenase_BioMet"/>
</dbReference>
<keyword evidence="9" id="KW-1185">Reference proteome</keyword>
<dbReference type="AlphaFoldDB" id="A0A0E9NBK9"/>
<dbReference type="Proteomes" id="UP000033140">
    <property type="component" value="Unassembled WGS sequence"/>
</dbReference>
<evidence type="ECO:0000256" key="1">
    <source>
        <dbReference type="ARBA" id="ARBA00007992"/>
    </source>
</evidence>
<evidence type="ECO:0000256" key="5">
    <source>
        <dbReference type="ARBA" id="ARBA00023033"/>
    </source>
</evidence>
<name>A0A0E9NBK9_SAICN</name>
<dbReference type="OMA" id="YPIPWID"/>
<keyword evidence="4" id="KW-0560">Oxidoreductase</keyword>
<dbReference type="EMBL" id="BACD03000008">
    <property type="protein sequence ID" value="GAO47224.1"/>
    <property type="molecule type" value="Genomic_DNA"/>
</dbReference>
<evidence type="ECO:0000256" key="2">
    <source>
        <dbReference type="ARBA" id="ARBA00022630"/>
    </source>
</evidence>
<sequence length="445" mass="48712">MTLQKKTPLTDTPLSTIIVGAGLGGLAAAISILENGHKVTILEQAPAIGEIGAGIQVPPNASRLLQHWGLDERMNAVSTLPQTCTMRRFADGSVLNVAPLYPSFVERFGAPYYHVHRADYHKLLLDACVELGAELVTGAFVTKVDFENGKCYTAARLDEPYEADLIIGADGVNSKTRECLLGPDPPTPTGDLAYRLIVPADKMKDIPELAEFVNAPAINFWLGPDCHVVGYLLRGGGLYNIVLLCPDTLSDPNAKTEKGDAAEMLSLFEQWDPKLTRMLKLDTSPTVVKWKLMNREEAPKWVHEGGRFALLGDAIHPTLPYLASGAAIAVEDGVALGELLGRVRSVEELPTALAIYERLRKPRTTRVVQGSTNQRTLFHMHDGAEQVKRDEKMKAMEAGVGGSLNPFEGDPNRWRDGVWGEWLYGYDVLKAVEEAWPRGGEPLQK</sequence>
<reference evidence="8 9" key="1">
    <citation type="journal article" date="2011" name="J. Gen. Appl. Microbiol.">
        <title>Draft genome sequencing of the enigmatic yeast Saitoella complicata.</title>
        <authorList>
            <person name="Nishida H."/>
            <person name="Hamamoto M."/>
            <person name="Sugiyama J."/>
        </authorList>
    </citation>
    <scope>NUCLEOTIDE SEQUENCE [LARGE SCALE GENOMIC DNA]</scope>
    <source>
        <strain evidence="8 9">NRRL Y-17804</strain>
    </source>
</reference>
<keyword evidence="6" id="KW-0472">Membrane</keyword>
<comment type="caution">
    <text evidence="8">The sequence shown here is derived from an EMBL/GenBank/DDBJ whole genome shotgun (WGS) entry which is preliminary data.</text>
</comment>
<evidence type="ECO:0000256" key="4">
    <source>
        <dbReference type="ARBA" id="ARBA00023002"/>
    </source>
</evidence>
<gene>
    <name evidence="8" type="ORF">G7K_1434-t1</name>
</gene>
<dbReference type="InterPro" id="IPR002938">
    <property type="entry name" value="FAD-bd"/>
</dbReference>
<dbReference type="FunFam" id="3.50.50.60:FF:000115">
    <property type="entry name" value="Salicylate hydroxylase, putative"/>
    <property type="match status" value="1"/>
</dbReference>
<dbReference type="Pfam" id="PF01494">
    <property type="entry name" value="FAD_binding_3"/>
    <property type="match status" value="1"/>
</dbReference>
<keyword evidence="3" id="KW-0274">FAD</keyword>
<protein>
    <recommendedName>
        <fullName evidence="7">FAD-binding domain-containing protein</fullName>
    </recommendedName>
</protein>